<proteinExistence type="predicted"/>
<keyword evidence="2" id="KW-0067">ATP-binding</keyword>
<dbReference type="SUPFAM" id="SSF141259">
    <property type="entry name" value="CarD-like"/>
    <property type="match status" value="1"/>
</dbReference>
<organism evidence="5">
    <name type="scientific">uncultured bacterium</name>
    <name type="common">gcode 4</name>
    <dbReference type="NCBI Taxonomy" id="1234023"/>
    <lineage>
        <taxon>Bacteria</taxon>
        <taxon>environmental samples</taxon>
    </lineage>
</organism>
<feature type="domain" description="UvrB interaction" evidence="4">
    <location>
        <begin position="100"/>
        <end position="172"/>
    </location>
</feature>
<sequence length="392" mass="45042">MLFQLQYHTTYTHSGNTSSRAFLLGENFSTGKNLIVCDTQKEAEYFAKILSFSTQSKVSLLENVSSVVDFTCQDIGWFVTTKDLFEANIRWKYHIQKHTLHVQRNDEIGPEKLVNALIDAGYSHSPHLSKPGSYKKEGDTLSIRTPFDEKIVALSFFDTVLDEILLFDLSGQFMTKKEGYSFAYLTDNQKLHERGSIDPETSEIFFFLQNTTTIFIDLDFYDPLERVSNLCQKPIIFSGNPKDNSINIWVSEPKIASLQELETLVKNFGKNVHFSTKHTKVLRNFLEYNNLTSLTLSEVNIPNLESFAIADNFFIRDDILGDIFIRNRTRKSISKNLDLLLEIRPGDYVVHRDHGVGIFSEIVEKSVGGNRREYMHIAYRENDVLFVPLTEI</sequence>
<evidence type="ECO:0000313" key="5">
    <source>
        <dbReference type="EMBL" id="EKD30564.1"/>
    </source>
</evidence>
<dbReference type="EMBL" id="AMFJ01034009">
    <property type="protein sequence ID" value="EKD30564.1"/>
    <property type="molecule type" value="Genomic_DNA"/>
</dbReference>
<evidence type="ECO:0000256" key="2">
    <source>
        <dbReference type="ARBA" id="ARBA00022840"/>
    </source>
</evidence>
<dbReference type="Gene3D" id="3.30.2060.10">
    <property type="entry name" value="Penicillin-binding protein 1b domain"/>
    <property type="match status" value="1"/>
</dbReference>
<dbReference type="AlphaFoldDB" id="K1YYS8"/>
<evidence type="ECO:0000259" key="4">
    <source>
        <dbReference type="Pfam" id="PF17757"/>
    </source>
</evidence>
<dbReference type="InterPro" id="IPR036101">
    <property type="entry name" value="CarD-like/TRCF_RID_sf"/>
</dbReference>
<dbReference type="SUPFAM" id="SSF52540">
    <property type="entry name" value="P-loop containing nucleoside triphosphate hydrolases"/>
    <property type="match status" value="1"/>
</dbReference>
<accession>K1YYS8</accession>
<keyword evidence="1" id="KW-0547">Nucleotide-binding</keyword>
<dbReference type="InterPro" id="IPR041471">
    <property type="entry name" value="UvrB_inter"/>
</dbReference>
<protein>
    <submittedName>
        <fullName evidence="5">Transcription-repair coupling factor</fullName>
    </submittedName>
</protein>
<dbReference type="InterPro" id="IPR027417">
    <property type="entry name" value="P-loop_NTPase"/>
</dbReference>
<feature type="non-terminal residue" evidence="5">
    <location>
        <position position="392"/>
    </location>
</feature>
<dbReference type="InterPro" id="IPR003711">
    <property type="entry name" value="CarD-like/TRCF_RID"/>
</dbReference>
<feature type="domain" description="CarD-like/TRCF RNAP-interacting" evidence="3">
    <location>
        <begin position="344"/>
        <end position="390"/>
    </location>
</feature>
<dbReference type="Pfam" id="PF02559">
    <property type="entry name" value="CarD_TRCF_RID"/>
    <property type="match status" value="1"/>
</dbReference>
<comment type="caution">
    <text evidence="5">The sequence shown here is derived from an EMBL/GenBank/DDBJ whole genome shotgun (WGS) entry which is preliminary data.</text>
</comment>
<reference evidence="5" key="1">
    <citation type="journal article" date="2012" name="Science">
        <title>Fermentation, hydrogen, and sulfur metabolism in multiple uncultivated bacterial phyla.</title>
        <authorList>
            <person name="Wrighton K.C."/>
            <person name="Thomas B.C."/>
            <person name="Sharon I."/>
            <person name="Miller C.S."/>
            <person name="Castelle C.J."/>
            <person name="VerBerkmoes N.C."/>
            <person name="Wilkins M.J."/>
            <person name="Hettich R.L."/>
            <person name="Lipton M.S."/>
            <person name="Williams K.H."/>
            <person name="Long P.E."/>
            <person name="Banfield J.F."/>
        </authorList>
    </citation>
    <scope>NUCLEOTIDE SEQUENCE [LARGE SCALE GENOMIC DNA]</scope>
</reference>
<dbReference type="GO" id="GO:0005524">
    <property type="term" value="F:ATP binding"/>
    <property type="evidence" value="ECO:0007669"/>
    <property type="project" value="UniProtKB-KW"/>
</dbReference>
<evidence type="ECO:0000256" key="1">
    <source>
        <dbReference type="ARBA" id="ARBA00022741"/>
    </source>
</evidence>
<gene>
    <name evidence="5" type="ORF">ACD_78C00009G0004</name>
</gene>
<name>K1YYS8_9BACT</name>
<dbReference type="Pfam" id="PF17757">
    <property type="entry name" value="UvrB_inter"/>
    <property type="match status" value="1"/>
</dbReference>
<dbReference type="Gene3D" id="2.40.10.170">
    <property type="match status" value="1"/>
</dbReference>
<evidence type="ECO:0000259" key="3">
    <source>
        <dbReference type="Pfam" id="PF02559"/>
    </source>
</evidence>